<accession>A0A2M9F0N4</accession>
<organism evidence="2 3">
    <name type="scientific">Chryseomicrobium excrementi</name>
    <dbReference type="NCBI Taxonomy" id="2041346"/>
    <lineage>
        <taxon>Bacteria</taxon>
        <taxon>Bacillati</taxon>
        <taxon>Bacillota</taxon>
        <taxon>Bacilli</taxon>
        <taxon>Bacillales</taxon>
        <taxon>Caryophanaceae</taxon>
        <taxon>Chryseomicrobium</taxon>
    </lineage>
</organism>
<dbReference type="Pfam" id="PF01832">
    <property type="entry name" value="Glucosaminidase"/>
    <property type="match status" value="1"/>
</dbReference>
<proteinExistence type="predicted"/>
<dbReference type="RefSeq" id="WP_100353568.1">
    <property type="nucleotide sequence ID" value="NZ_PCGR01000002.1"/>
</dbReference>
<dbReference type="EMBL" id="PCGR01000002">
    <property type="protein sequence ID" value="PJK17022.1"/>
    <property type="molecule type" value="Genomic_DNA"/>
</dbReference>
<name>A0A2M9F0N4_9BACL</name>
<dbReference type="GO" id="GO:0004040">
    <property type="term" value="F:amidase activity"/>
    <property type="evidence" value="ECO:0007669"/>
    <property type="project" value="InterPro"/>
</dbReference>
<reference evidence="2 3" key="1">
    <citation type="submission" date="2017-10" db="EMBL/GenBank/DDBJ databases">
        <title>Draft genome of Chryseomicrobium casticus sp. nov.</title>
        <authorList>
            <person name="Chakraborty R."/>
            <person name="Saha T."/>
        </authorList>
    </citation>
    <scope>NUCLEOTIDE SEQUENCE [LARGE SCALE GENOMIC DNA]</scope>
    <source>
        <strain evidence="2 3">ET03</strain>
    </source>
</reference>
<comment type="caution">
    <text evidence="2">The sequence shown here is derived from an EMBL/GenBank/DDBJ whole genome shotgun (WGS) entry which is preliminary data.</text>
</comment>
<evidence type="ECO:0000313" key="3">
    <source>
        <dbReference type="Proteomes" id="UP000228680"/>
    </source>
</evidence>
<evidence type="ECO:0000259" key="1">
    <source>
        <dbReference type="Pfam" id="PF01832"/>
    </source>
</evidence>
<dbReference type="Gene3D" id="1.10.530.10">
    <property type="match status" value="1"/>
</dbReference>
<dbReference type="OrthoDB" id="9813368at2"/>
<dbReference type="Proteomes" id="UP000228680">
    <property type="component" value="Unassembled WGS sequence"/>
</dbReference>
<sequence length="231" mass="25065">MTSLIDSNWFYLKTMQTLSQPHAVTSQSPTDPAKSMLFSNMLESVMNGSPTMNWVPTSQALPAQTSPIFWSTLGPETSQVQQIVQQTLTGTKATDQLSFRPVSLLEMEKHLSGKLSGTAKDFITAGQKYNLNPLFLAAIAQHETGNGSSRAILEKNNVAGMMGHNGLRTYSTLQESIDAMASNLRRNYLNQGLTTISQIGAKYAPVGASNDPTGLNNHWVNGVTKKLNAFA</sequence>
<gene>
    <name evidence="2" type="ORF">CQS04_07655</name>
</gene>
<dbReference type="AlphaFoldDB" id="A0A2M9F0N4"/>
<feature type="domain" description="Mannosyl-glycoprotein endo-beta-N-acetylglucosamidase-like" evidence="1">
    <location>
        <begin position="120"/>
        <end position="190"/>
    </location>
</feature>
<evidence type="ECO:0000313" key="2">
    <source>
        <dbReference type="EMBL" id="PJK17022.1"/>
    </source>
</evidence>
<protein>
    <submittedName>
        <fullName evidence="2">Conjugal transfer protein</fullName>
    </submittedName>
</protein>
<dbReference type="InterPro" id="IPR002901">
    <property type="entry name" value="MGlyc_endo_b_GlcNAc-like_dom"/>
</dbReference>
<keyword evidence="3" id="KW-1185">Reference proteome</keyword>